<keyword evidence="13" id="KW-1185">Reference proteome</keyword>
<dbReference type="PANTHER" id="PTHR11452">
    <property type="entry name" value="ALPHA-GALACTOSIDASE/ALPHA-N-ACETYLGALACTOSAMINIDASE"/>
    <property type="match status" value="1"/>
</dbReference>
<evidence type="ECO:0000259" key="10">
    <source>
        <dbReference type="Pfam" id="PF17801"/>
    </source>
</evidence>
<evidence type="ECO:0000313" key="12">
    <source>
        <dbReference type="EnsemblPlants" id="KRH64873"/>
    </source>
</evidence>
<dbReference type="OMA" id="VAPRACK"/>
<evidence type="ECO:0000256" key="7">
    <source>
        <dbReference type="ARBA" id="ARBA00023295"/>
    </source>
</evidence>
<evidence type="ECO:0000313" key="11">
    <source>
        <dbReference type="EMBL" id="KRH64873.1"/>
    </source>
</evidence>
<evidence type="ECO:0000256" key="1">
    <source>
        <dbReference type="ARBA" id="ARBA00001255"/>
    </source>
</evidence>
<protein>
    <recommendedName>
        <fullName evidence="3 8">Alpha-galactosidase</fullName>
        <ecNumber evidence="3 8">3.2.1.22</ecNumber>
    </recommendedName>
    <alternativeName>
        <fullName evidence="8">Melibiase</fullName>
    </alternativeName>
</protein>
<dbReference type="STRING" id="3847.A0A0R0KI41"/>
<dbReference type="FunFam" id="2.60.40.1180:FF:000008">
    <property type="entry name" value="Alpha-galactosidase"/>
    <property type="match status" value="1"/>
</dbReference>
<dbReference type="InterPro" id="IPR013785">
    <property type="entry name" value="Aldolase_TIM"/>
</dbReference>
<dbReference type="InParanoid" id="A0A0R0KI41"/>
<dbReference type="GO" id="GO:0004557">
    <property type="term" value="F:alpha-galactosidase activity"/>
    <property type="evidence" value="ECO:0007669"/>
    <property type="project" value="UniProtKB-EC"/>
</dbReference>
<dbReference type="EMBL" id="CM000836">
    <property type="protein sequence ID" value="KRH64873.1"/>
    <property type="molecule type" value="Genomic_DNA"/>
</dbReference>
<name>A0A0R0KI41_SOYBN</name>
<dbReference type="InterPro" id="IPR002241">
    <property type="entry name" value="Glyco_hydro_27"/>
</dbReference>
<feature type="chain" id="PRO_5014522279" description="Alpha-galactosidase" evidence="9">
    <location>
        <begin position="23"/>
        <end position="276"/>
    </location>
</feature>
<evidence type="ECO:0000256" key="5">
    <source>
        <dbReference type="ARBA" id="ARBA00022801"/>
    </source>
</evidence>
<dbReference type="Gene3D" id="2.60.40.1180">
    <property type="entry name" value="Golgi alpha-mannosidase II"/>
    <property type="match status" value="1"/>
</dbReference>
<dbReference type="ExpressionAtlas" id="A0A0R0KI41">
    <property type="expression patterns" value="baseline"/>
</dbReference>
<keyword evidence="5 8" id="KW-0378">Hydrolase</keyword>
<keyword evidence="4 9" id="KW-0732">Signal</keyword>
<dbReference type="EnsemblPlants" id="KRH64873">
    <property type="protein sequence ID" value="KRH64873"/>
    <property type="gene ID" value="GLYMA_03G002000"/>
</dbReference>
<dbReference type="Gene3D" id="3.20.20.70">
    <property type="entry name" value="Aldolase class I"/>
    <property type="match status" value="3"/>
</dbReference>
<evidence type="ECO:0000256" key="8">
    <source>
        <dbReference type="RuleBase" id="RU361168"/>
    </source>
</evidence>
<dbReference type="InterPro" id="IPR013780">
    <property type="entry name" value="Glyco_hydro_b"/>
</dbReference>
<sequence>MEIRKMLGVVVVTLIMFNNGESESQHSLVANGLAVADYVHGKGLKLGIYSAAGYFTCANVMPGSLGYGEQDAKTFASWGVDYLKYDICNNGGTKPIDRGDMHPALWGYQVGNSWIITDDIRDNWDSMLSKADMNEVYADYARPGGWNELPQAPLIIGCDVRNMTEDTKEILSNTEVIAVNQDPLGKQGKKVRMESTLEVWAGPLSEYRVDVVLLNKYSDLRASITALWEDIGLHPSTVVESRDLWEHNTLERQFSGKLTDTVEPHSCKMYVLKPIA</sequence>
<proteinExistence type="inferred from homology"/>
<dbReference type="GO" id="GO:0005975">
    <property type="term" value="P:carbohydrate metabolic process"/>
    <property type="evidence" value="ECO:0007669"/>
    <property type="project" value="InterPro"/>
</dbReference>
<feature type="domain" description="Alpha galactosidase C-terminal" evidence="10">
    <location>
        <begin position="195"/>
        <end position="272"/>
    </location>
</feature>
<dbReference type="Gramene" id="KRH64873">
    <property type="protein sequence ID" value="KRH64873"/>
    <property type="gene ID" value="GLYMA_03G002000"/>
</dbReference>
<reference evidence="11" key="3">
    <citation type="submission" date="2018-07" db="EMBL/GenBank/DDBJ databases">
        <title>WGS assembly of Glycine max.</title>
        <authorList>
            <person name="Schmutz J."/>
            <person name="Cannon S."/>
            <person name="Schlueter J."/>
            <person name="Ma J."/>
            <person name="Mitros T."/>
            <person name="Nelson W."/>
            <person name="Hyten D."/>
            <person name="Song Q."/>
            <person name="Thelen J."/>
            <person name="Cheng J."/>
            <person name="Xu D."/>
            <person name="Hellsten U."/>
            <person name="May G."/>
            <person name="Yu Y."/>
            <person name="Sakurai T."/>
            <person name="Umezawa T."/>
            <person name="Bhattacharyya M."/>
            <person name="Sandhu D."/>
            <person name="Valliyodan B."/>
            <person name="Lindquist E."/>
            <person name="Peto M."/>
            <person name="Grant D."/>
            <person name="Shu S."/>
            <person name="Goodstein D."/>
            <person name="Barry K."/>
            <person name="Futrell-Griggs M."/>
            <person name="Abernathy B."/>
            <person name="Du J."/>
            <person name="Tian Z."/>
            <person name="Zhu L."/>
            <person name="Gill N."/>
            <person name="Joshi T."/>
            <person name="Libault M."/>
            <person name="Sethuraman A."/>
            <person name="Zhang X."/>
            <person name="Shinozaki K."/>
            <person name="Nguyen H."/>
            <person name="Wing R."/>
            <person name="Cregan P."/>
            <person name="Specht J."/>
            <person name="Grimwood J."/>
            <person name="Rokhsar D."/>
            <person name="Stacey G."/>
            <person name="Shoemaker R."/>
            <person name="Jackson S."/>
        </authorList>
    </citation>
    <scope>NUCLEOTIDE SEQUENCE</scope>
    <source>
        <tissue evidence="11">Callus</tissue>
    </source>
</reference>
<dbReference type="EC" id="3.2.1.22" evidence="3 8"/>
<dbReference type="GO" id="GO:0009505">
    <property type="term" value="C:plant-type cell wall"/>
    <property type="evidence" value="ECO:0000318"/>
    <property type="project" value="GO_Central"/>
</dbReference>
<evidence type="ECO:0000256" key="3">
    <source>
        <dbReference type="ARBA" id="ARBA00012755"/>
    </source>
</evidence>
<dbReference type="Pfam" id="PF17801">
    <property type="entry name" value="Melibiase_C"/>
    <property type="match status" value="1"/>
</dbReference>
<comment type="similarity">
    <text evidence="2 8">Belongs to the glycosyl hydrolase 27 family.</text>
</comment>
<gene>
    <name evidence="11" type="ORF">GLYMA_03G002000</name>
</gene>
<dbReference type="SUPFAM" id="SSF51011">
    <property type="entry name" value="Glycosyl hydrolase domain"/>
    <property type="match status" value="1"/>
</dbReference>
<organism evidence="11">
    <name type="scientific">Glycine max</name>
    <name type="common">Soybean</name>
    <name type="synonym">Glycine hispida</name>
    <dbReference type="NCBI Taxonomy" id="3847"/>
    <lineage>
        <taxon>Eukaryota</taxon>
        <taxon>Viridiplantae</taxon>
        <taxon>Streptophyta</taxon>
        <taxon>Embryophyta</taxon>
        <taxon>Tracheophyta</taxon>
        <taxon>Spermatophyta</taxon>
        <taxon>Magnoliopsida</taxon>
        <taxon>eudicotyledons</taxon>
        <taxon>Gunneridae</taxon>
        <taxon>Pentapetalae</taxon>
        <taxon>rosids</taxon>
        <taxon>fabids</taxon>
        <taxon>Fabales</taxon>
        <taxon>Fabaceae</taxon>
        <taxon>Papilionoideae</taxon>
        <taxon>50 kb inversion clade</taxon>
        <taxon>NPAAA clade</taxon>
        <taxon>indigoferoid/millettioid clade</taxon>
        <taxon>Phaseoleae</taxon>
        <taxon>Glycine</taxon>
        <taxon>Glycine subgen. Soja</taxon>
    </lineage>
</organism>
<feature type="signal peptide" evidence="9">
    <location>
        <begin position="1"/>
        <end position="22"/>
    </location>
</feature>
<keyword evidence="6 8" id="KW-1015">Disulfide bond</keyword>
<dbReference type="SUPFAM" id="SSF51445">
    <property type="entry name" value="(Trans)glycosidases"/>
    <property type="match status" value="1"/>
</dbReference>
<accession>A0A0R0KI41</accession>
<dbReference type="InterPro" id="IPR041233">
    <property type="entry name" value="Melibiase_C"/>
</dbReference>
<reference evidence="11 12" key="1">
    <citation type="journal article" date="2010" name="Nature">
        <title>Genome sequence of the palaeopolyploid soybean.</title>
        <authorList>
            <person name="Schmutz J."/>
            <person name="Cannon S.B."/>
            <person name="Schlueter J."/>
            <person name="Ma J."/>
            <person name="Mitros T."/>
            <person name="Nelson W."/>
            <person name="Hyten D.L."/>
            <person name="Song Q."/>
            <person name="Thelen J.J."/>
            <person name="Cheng J."/>
            <person name="Xu D."/>
            <person name="Hellsten U."/>
            <person name="May G.D."/>
            <person name="Yu Y."/>
            <person name="Sakurai T."/>
            <person name="Umezawa T."/>
            <person name="Bhattacharyya M.K."/>
            <person name="Sandhu D."/>
            <person name="Valliyodan B."/>
            <person name="Lindquist E."/>
            <person name="Peto M."/>
            <person name="Grant D."/>
            <person name="Shu S."/>
            <person name="Goodstein D."/>
            <person name="Barry K."/>
            <person name="Futrell-Griggs M."/>
            <person name="Abernathy B."/>
            <person name="Du J."/>
            <person name="Tian Z."/>
            <person name="Zhu L."/>
            <person name="Gill N."/>
            <person name="Joshi T."/>
            <person name="Libault M."/>
            <person name="Sethuraman A."/>
            <person name="Zhang X.-C."/>
            <person name="Shinozaki K."/>
            <person name="Nguyen H.T."/>
            <person name="Wing R.A."/>
            <person name="Cregan P."/>
            <person name="Specht J."/>
            <person name="Grimwood J."/>
            <person name="Rokhsar D."/>
            <person name="Stacey G."/>
            <person name="Shoemaker R.C."/>
            <person name="Jackson S.A."/>
        </authorList>
    </citation>
    <scope>NUCLEOTIDE SEQUENCE</scope>
    <source>
        <strain evidence="12">cv. Williams 82</strain>
        <tissue evidence="11">Callus</tissue>
    </source>
</reference>
<dbReference type="SMR" id="A0A0R0KI41"/>
<dbReference type="PANTHER" id="PTHR11452:SF80">
    <property type="entry name" value="ALPHA-GALACTOSIDASE 1"/>
    <property type="match status" value="1"/>
</dbReference>
<dbReference type="Pfam" id="PF16499">
    <property type="entry name" value="Melibiase_2"/>
    <property type="match status" value="1"/>
</dbReference>
<dbReference type="InterPro" id="IPR017853">
    <property type="entry name" value="GH"/>
</dbReference>
<dbReference type="CDD" id="cd14792">
    <property type="entry name" value="GH27"/>
    <property type="match status" value="1"/>
</dbReference>
<evidence type="ECO:0000256" key="4">
    <source>
        <dbReference type="ARBA" id="ARBA00022729"/>
    </source>
</evidence>
<dbReference type="Proteomes" id="UP000008827">
    <property type="component" value="Chromosome 3"/>
</dbReference>
<evidence type="ECO:0000313" key="13">
    <source>
        <dbReference type="Proteomes" id="UP000008827"/>
    </source>
</evidence>
<comment type="catalytic activity">
    <reaction evidence="1 8">
        <text>Hydrolysis of terminal, non-reducing alpha-D-galactose residues in alpha-D-galactosides, including galactose oligosaccharides, galactomannans and galactolipids.</text>
        <dbReference type="EC" id="3.2.1.22"/>
    </reaction>
</comment>
<evidence type="ECO:0000256" key="2">
    <source>
        <dbReference type="ARBA" id="ARBA00009743"/>
    </source>
</evidence>
<reference evidence="12" key="2">
    <citation type="submission" date="2018-02" db="UniProtKB">
        <authorList>
            <consortium name="EnsemblPlants"/>
        </authorList>
    </citation>
    <scope>IDENTIFICATION</scope>
    <source>
        <strain evidence="12">Williams 82</strain>
    </source>
</reference>
<keyword evidence="7 8" id="KW-0326">Glycosidase</keyword>
<evidence type="ECO:0000256" key="9">
    <source>
        <dbReference type="SAM" id="SignalP"/>
    </source>
</evidence>
<dbReference type="PRINTS" id="PR00740">
    <property type="entry name" value="GLHYDRLASE27"/>
</dbReference>
<dbReference type="AlphaFoldDB" id="A0A0R0KI41"/>
<evidence type="ECO:0000256" key="6">
    <source>
        <dbReference type="ARBA" id="ARBA00023157"/>
    </source>
</evidence>